<accession>A0A1M4V7J4</accession>
<protein>
    <recommendedName>
        <fullName evidence="1">HTH araC/xylS-type domain-containing protein</fullName>
    </recommendedName>
</protein>
<dbReference type="RefSeq" id="WP_072953201.1">
    <property type="nucleotide sequence ID" value="NZ_FQUT01000001.1"/>
</dbReference>
<keyword evidence="3" id="KW-1185">Reference proteome</keyword>
<dbReference type="PROSITE" id="PS01124">
    <property type="entry name" value="HTH_ARAC_FAMILY_2"/>
    <property type="match status" value="1"/>
</dbReference>
<dbReference type="SMART" id="SM00342">
    <property type="entry name" value="HTH_ARAC"/>
    <property type="match status" value="1"/>
</dbReference>
<dbReference type="Proteomes" id="UP000184518">
    <property type="component" value="Unassembled WGS sequence"/>
</dbReference>
<evidence type="ECO:0000259" key="1">
    <source>
        <dbReference type="PROSITE" id="PS01124"/>
    </source>
</evidence>
<evidence type="ECO:0000313" key="3">
    <source>
        <dbReference type="Proteomes" id="UP000184518"/>
    </source>
</evidence>
<reference evidence="3" key="1">
    <citation type="submission" date="2016-11" db="EMBL/GenBank/DDBJ databases">
        <authorList>
            <person name="Varghese N."/>
            <person name="Submissions S."/>
        </authorList>
    </citation>
    <scope>NUCLEOTIDE SEQUENCE [LARGE SCALE GENOMIC DNA]</scope>
    <source>
        <strain evidence="3">DSM 27619</strain>
    </source>
</reference>
<proteinExistence type="predicted"/>
<sequence length="272" mass="32022">MIEDNKFNNYRIAVPAEFESVFSHFYFAENKSEEFITKTFLPSYQTILIFNFGCKAILHSKQNSQIEVEKCLILGPIKKAFDYSLPPKSEILVANFKDDSFYRFFGAASIAEHLPINPDVLLNQNCFTALWEELSKIHTTDRRIDFILKFCKPYLQNRNQVLESLTATDNPNLDKIKSVAALHNHTERNIQLYHKKYLGYSAKEINRYERFLNAVKFIQHNITLKNKVDWFEIVDKCGYYDQSQLIRDFKYYIDLSPTKYLEFQQAICNPKS</sequence>
<dbReference type="Pfam" id="PF00165">
    <property type="entry name" value="HTH_AraC"/>
    <property type="match status" value="1"/>
</dbReference>
<feature type="domain" description="HTH araC/xylS-type" evidence="1">
    <location>
        <begin position="159"/>
        <end position="263"/>
    </location>
</feature>
<gene>
    <name evidence="2" type="ORF">SAMN05443633_101694</name>
</gene>
<dbReference type="OrthoDB" id="635259at2"/>
<dbReference type="AlphaFoldDB" id="A0A1M4V7J4"/>
<dbReference type="GO" id="GO:0003700">
    <property type="term" value="F:DNA-binding transcription factor activity"/>
    <property type="evidence" value="ECO:0007669"/>
    <property type="project" value="InterPro"/>
</dbReference>
<dbReference type="GO" id="GO:0043565">
    <property type="term" value="F:sequence-specific DNA binding"/>
    <property type="evidence" value="ECO:0007669"/>
    <property type="project" value="InterPro"/>
</dbReference>
<dbReference type="EMBL" id="FQUT01000001">
    <property type="protein sequence ID" value="SHE64929.1"/>
    <property type="molecule type" value="Genomic_DNA"/>
</dbReference>
<dbReference type="InterPro" id="IPR018060">
    <property type="entry name" value="HTH_AraC"/>
</dbReference>
<name>A0A1M4V7J4_9FLAO</name>
<dbReference type="STRING" id="1416778.SAMN05443633_101694"/>
<evidence type="ECO:0000313" key="2">
    <source>
        <dbReference type="EMBL" id="SHE64929.1"/>
    </source>
</evidence>
<dbReference type="Gene3D" id="1.10.10.60">
    <property type="entry name" value="Homeodomain-like"/>
    <property type="match status" value="1"/>
</dbReference>
<organism evidence="2 3">
    <name type="scientific">Chryseobacterium arachidis</name>
    <dbReference type="NCBI Taxonomy" id="1416778"/>
    <lineage>
        <taxon>Bacteria</taxon>
        <taxon>Pseudomonadati</taxon>
        <taxon>Bacteroidota</taxon>
        <taxon>Flavobacteriia</taxon>
        <taxon>Flavobacteriales</taxon>
        <taxon>Weeksellaceae</taxon>
        <taxon>Chryseobacterium group</taxon>
        <taxon>Chryseobacterium</taxon>
    </lineage>
</organism>